<evidence type="ECO:0000313" key="1">
    <source>
        <dbReference type="EMBL" id="KAG0410472.1"/>
    </source>
</evidence>
<reference evidence="1 2" key="1">
    <citation type="journal article" date="2020" name="Cell">
        <title>Large-Scale Comparative Analyses of Tick Genomes Elucidate Their Genetic Diversity and Vector Capacities.</title>
        <authorList>
            <consortium name="Tick Genome and Microbiome Consortium (TIGMIC)"/>
            <person name="Jia N."/>
            <person name="Wang J."/>
            <person name="Shi W."/>
            <person name="Du L."/>
            <person name="Sun Y."/>
            <person name="Zhan W."/>
            <person name="Jiang J.F."/>
            <person name="Wang Q."/>
            <person name="Zhang B."/>
            <person name="Ji P."/>
            <person name="Bell-Sakyi L."/>
            <person name="Cui X.M."/>
            <person name="Yuan T.T."/>
            <person name="Jiang B.G."/>
            <person name="Yang W.F."/>
            <person name="Lam T.T."/>
            <person name="Chang Q.C."/>
            <person name="Ding S.J."/>
            <person name="Wang X.J."/>
            <person name="Zhu J.G."/>
            <person name="Ruan X.D."/>
            <person name="Zhao L."/>
            <person name="Wei J.T."/>
            <person name="Ye R.Z."/>
            <person name="Que T.C."/>
            <person name="Du C.H."/>
            <person name="Zhou Y.H."/>
            <person name="Cheng J.X."/>
            <person name="Dai P.F."/>
            <person name="Guo W.B."/>
            <person name="Han X.H."/>
            <person name="Huang E.J."/>
            <person name="Li L.F."/>
            <person name="Wei W."/>
            <person name="Gao Y.C."/>
            <person name="Liu J.Z."/>
            <person name="Shao H.Z."/>
            <person name="Wang X."/>
            <person name="Wang C.C."/>
            <person name="Yang T.C."/>
            <person name="Huo Q.B."/>
            <person name="Li W."/>
            <person name="Chen H.Y."/>
            <person name="Chen S.E."/>
            <person name="Zhou L.G."/>
            <person name="Ni X.B."/>
            <person name="Tian J.H."/>
            <person name="Sheng Y."/>
            <person name="Liu T."/>
            <person name="Pan Y.S."/>
            <person name="Xia L.Y."/>
            <person name="Li J."/>
            <person name="Zhao F."/>
            <person name="Cao W.C."/>
        </authorList>
    </citation>
    <scope>NUCLEOTIDE SEQUENCE [LARGE SCALE GENOMIC DNA]</scope>
    <source>
        <strain evidence="1">Iper-2018</strain>
    </source>
</reference>
<name>A0AC60NTN7_IXOPE</name>
<gene>
    <name evidence="1" type="ORF">HPB47_012395</name>
</gene>
<sequence length="264" mass="28318">MLSTPELTVKSRRCIVVDPNNQDVMVKLHWLLFNVVDDDIKAALAPYGGGATVDDYPHQLRELRARWPSLWCLAGHLSVYAATGRVICSVCRRFGHQSAECVWTYALATAPVCNDKKIELLMDKVEAEEVARVLKNVSASPAETTTGVPGGTAASSLDVKAPKADEVQAAEVRDPPPAETPAPSTTKTKVHNNVPEEDEEDAPMGDAKVLAGGPASKKCRDDASADSAVEGREEPPSKAAPGQRRSGKKTNILKGYKKEANLPP</sequence>
<dbReference type="EMBL" id="JABSTQ010011517">
    <property type="protein sequence ID" value="KAG0410472.1"/>
    <property type="molecule type" value="Genomic_DNA"/>
</dbReference>
<evidence type="ECO:0000313" key="2">
    <source>
        <dbReference type="Proteomes" id="UP000805193"/>
    </source>
</evidence>
<dbReference type="Proteomes" id="UP000805193">
    <property type="component" value="Unassembled WGS sequence"/>
</dbReference>
<proteinExistence type="predicted"/>
<organism evidence="1 2">
    <name type="scientific">Ixodes persulcatus</name>
    <name type="common">Taiga tick</name>
    <dbReference type="NCBI Taxonomy" id="34615"/>
    <lineage>
        <taxon>Eukaryota</taxon>
        <taxon>Metazoa</taxon>
        <taxon>Ecdysozoa</taxon>
        <taxon>Arthropoda</taxon>
        <taxon>Chelicerata</taxon>
        <taxon>Arachnida</taxon>
        <taxon>Acari</taxon>
        <taxon>Parasitiformes</taxon>
        <taxon>Ixodida</taxon>
        <taxon>Ixodoidea</taxon>
        <taxon>Ixodidae</taxon>
        <taxon>Ixodinae</taxon>
        <taxon>Ixodes</taxon>
    </lineage>
</organism>
<accession>A0AC60NTN7</accession>
<keyword evidence="2" id="KW-1185">Reference proteome</keyword>
<comment type="caution">
    <text evidence="1">The sequence shown here is derived from an EMBL/GenBank/DDBJ whole genome shotgun (WGS) entry which is preliminary data.</text>
</comment>
<protein>
    <submittedName>
        <fullName evidence="1">Uncharacterized protein</fullName>
    </submittedName>
</protein>